<dbReference type="OrthoDB" id="9800461at2"/>
<keyword evidence="2" id="KW-1185">Reference proteome</keyword>
<reference evidence="2" key="1">
    <citation type="submission" date="2016-10" db="EMBL/GenBank/DDBJ databases">
        <authorList>
            <person name="Varghese N."/>
            <person name="Submissions S."/>
        </authorList>
    </citation>
    <scope>NUCLEOTIDE SEQUENCE [LARGE SCALE GENOMIC DNA]</scope>
    <source>
        <strain evidence="2">DSM 18610</strain>
    </source>
</reference>
<dbReference type="STRING" id="390241.SAMN04488023_11629"/>
<evidence type="ECO:0000313" key="2">
    <source>
        <dbReference type="Proteomes" id="UP000199572"/>
    </source>
</evidence>
<sequence length="220" mass="24902">MVNSFLKKLQIKSNFKVRVENAPGNAANIFGEIPVEIQFTYAEADEIDALIIFAKSKEVLHQQLKRNLPLISLKTVFWVFFPKKSSKISTDLALMNSWEELSTFGLSPCASAAVDETWTALRLKLISAIKPSGMRNEHIKANPFGEFIDPDSKTVRLPADLQEALIDHPNALDHFSSLSYTNRKEYVLWILSAKQEKTRQNRVKKTVDLLLAEKKNPSSK</sequence>
<dbReference type="RefSeq" id="WP_090885233.1">
    <property type="nucleotide sequence ID" value="NZ_FOGG01000016.1"/>
</dbReference>
<organism evidence="1 2">
    <name type="scientific">Pedobacter rhizosphaerae</name>
    <dbReference type="NCBI Taxonomy" id="390241"/>
    <lineage>
        <taxon>Bacteria</taxon>
        <taxon>Pseudomonadati</taxon>
        <taxon>Bacteroidota</taxon>
        <taxon>Sphingobacteriia</taxon>
        <taxon>Sphingobacteriales</taxon>
        <taxon>Sphingobacteriaceae</taxon>
        <taxon>Pedobacter</taxon>
    </lineage>
</organism>
<name>A0A1H9RYG7_9SPHI</name>
<gene>
    <name evidence="1" type="ORF">SAMN04488023_11629</name>
</gene>
<proteinExistence type="predicted"/>
<protein>
    <submittedName>
        <fullName evidence="1">Bacteriocin-protection, YdeI or OmpD-Associated</fullName>
    </submittedName>
</protein>
<dbReference type="Proteomes" id="UP000199572">
    <property type="component" value="Unassembled WGS sequence"/>
</dbReference>
<accession>A0A1H9RYG7</accession>
<dbReference type="EMBL" id="FOGG01000016">
    <property type="protein sequence ID" value="SER77704.1"/>
    <property type="molecule type" value="Genomic_DNA"/>
</dbReference>
<dbReference type="AlphaFoldDB" id="A0A1H9RYG7"/>
<evidence type="ECO:0000313" key="1">
    <source>
        <dbReference type="EMBL" id="SER77704.1"/>
    </source>
</evidence>
<dbReference type="Pfam" id="PF13376">
    <property type="entry name" value="OmdA"/>
    <property type="match status" value="1"/>
</dbReference>